<dbReference type="SUPFAM" id="SSF56300">
    <property type="entry name" value="Metallo-dependent phosphatases"/>
    <property type="match status" value="1"/>
</dbReference>
<dbReference type="PANTHER" id="PTHR33393:SF13">
    <property type="entry name" value="PGA BIOSYNTHESIS PROTEIN CAPA"/>
    <property type="match status" value="1"/>
</dbReference>
<dbReference type="RefSeq" id="WP_378260682.1">
    <property type="nucleotide sequence ID" value="NZ_JBHUKR010000004.1"/>
</dbReference>
<evidence type="ECO:0000259" key="2">
    <source>
        <dbReference type="SMART" id="SM00854"/>
    </source>
</evidence>
<evidence type="ECO:0000256" key="1">
    <source>
        <dbReference type="ARBA" id="ARBA00005662"/>
    </source>
</evidence>
<feature type="domain" description="Capsule synthesis protein CapA" evidence="2">
    <location>
        <begin position="3"/>
        <end position="260"/>
    </location>
</feature>
<gene>
    <name evidence="3" type="ORF">ACFSXZ_02255</name>
</gene>
<protein>
    <submittedName>
        <fullName evidence="3">CapA family protein</fullName>
    </submittedName>
</protein>
<reference evidence="4" key="1">
    <citation type="journal article" date="2019" name="Int. J. Syst. Evol. Microbiol.">
        <title>The Global Catalogue of Microorganisms (GCM) 10K type strain sequencing project: providing services to taxonomists for standard genome sequencing and annotation.</title>
        <authorList>
            <consortium name="The Broad Institute Genomics Platform"/>
            <consortium name="The Broad Institute Genome Sequencing Center for Infectious Disease"/>
            <person name="Wu L."/>
            <person name="Ma J."/>
        </authorList>
    </citation>
    <scope>NUCLEOTIDE SEQUENCE [LARGE SCALE GENOMIC DNA]</scope>
    <source>
        <strain evidence="4">CGMCC 4.7645</strain>
    </source>
</reference>
<evidence type="ECO:0000313" key="3">
    <source>
        <dbReference type="EMBL" id="MFD2415142.1"/>
    </source>
</evidence>
<accession>A0ABW5FMT7</accession>
<proteinExistence type="inferred from homology"/>
<name>A0ABW5FMT7_9PSEU</name>
<comment type="caution">
    <text evidence="3">The sequence shown here is derived from an EMBL/GenBank/DDBJ whole genome shotgun (WGS) entry which is preliminary data.</text>
</comment>
<keyword evidence="4" id="KW-1185">Reference proteome</keyword>
<dbReference type="InterPro" id="IPR052169">
    <property type="entry name" value="CW_Biosynth-Accessory"/>
</dbReference>
<dbReference type="SMART" id="SM00854">
    <property type="entry name" value="PGA_cap"/>
    <property type="match status" value="1"/>
</dbReference>
<dbReference type="InterPro" id="IPR029052">
    <property type="entry name" value="Metallo-depent_PP-like"/>
</dbReference>
<evidence type="ECO:0000313" key="4">
    <source>
        <dbReference type="Proteomes" id="UP001597417"/>
    </source>
</evidence>
<comment type="similarity">
    <text evidence="1">Belongs to the CapA family.</text>
</comment>
<dbReference type="PANTHER" id="PTHR33393">
    <property type="entry name" value="POLYGLUTAMINE SYNTHESIS ACCESSORY PROTEIN RV0574C-RELATED"/>
    <property type="match status" value="1"/>
</dbReference>
<dbReference type="EMBL" id="JBHUKR010000004">
    <property type="protein sequence ID" value="MFD2415142.1"/>
    <property type="molecule type" value="Genomic_DNA"/>
</dbReference>
<sequence>MAHILAVGDLILAEPGPDSFFEPSRTVLRTGDLVVGHVEVPHSTTKTQTSTDIPAPAADPAALGALARAGFGAVTLAGNHICDAGPQGLADTVHHARSAGLRTAGAGLTLAEARRPAVCDAGGARIAVLSYNCVGPRESWATSAKPGCAYVHILTHYEPEGANPGGPPRIYTFAEPDHLSLLAEDIAAARDNADAVIVSFHKGIVHTPAVLAMYEGPLARAAIDAGADAVLGHHAHILRGIEMHRGRPIFHGLGNFVTVTRSLTPADDDNPERQAWARKRRELFGFTPDPGMPFYPFHPESRNTMIASVHLGEDGAVTAGFIPCRIDDHGRPVPRRRLDGGQEIAEYVESISRRAHLSTRFSWRDDDFVEVSENGEWQTRRTGG</sequence>
<dbReference type="Proteomes" id="UP001597417">
    <property type="component" value="Unassembled WGS sequence"/>
</dbReference>
<dbReference type="InterPro" id="IPR019079">
    <property type="entry name" value="Capsule_synth_CapA"/>
</dbReference>
<organism evidence="3 4">
    <name type="scientific">Amycolatopsis pigmentata</name>
    <dbReference type="NCBI Taxonomy" id="450801"/>
    <lineage>
        <taxon>Bacteria</taxon>
        <taxon>Bacillati</taxon>
        <taxon>Actinomycetota</taxon>
        <taxon>Actinomycetes</taxon>
        <taxon>Pseudonocardiales</taxon>
        <taxon>Pseudonocardiaceae</taxon>
        <taxon>Amycolatopsis</taxon>
    </lineage>
</organism>
<dbReference type="Pfam" id="PF09587">
    <property type="entry name" value="PGA_cap"/>
    <property type="match status" value="1"/>
</dbReference>
<dbReference type="CDD" id="cd07381">
    <property type="entry name" value="MPP_CapA"/>
    <property type="match status" value="1"/>
</dbReference>
<dbReference type="Gene3D" id="3.60.21.10">
    <property type="match status" value="1"/>
</dbReference>